<gene>
    <name evidence="3" type="ORF">I532_20031</name>
</gene>
<dbReference type="PATRIC" id="fig|1300222.3.peg.4210"/>
<protein>
    <recommendedName>
        <fullName evidence="2">SCP domain-containing protein</fullName>
    </recommendedName>
</protein>
<dbReference type="Gene3D" id="3.40.33.10">
    <property type="entry name" value="CAP"/>
    <property type="match status" value="1"/>
</dbReference>
<evidence type="ECO:0000313" key="3">
    <source>
        <dbReference type="EMBL" id="EMT50930.1"/>
    </source>
</evidence>
<dbReference type="RefSeq" id="WP_003390458.1">
    <property type="nucleotide sequence ID" value="NZ_APBN01000011.1"/>
</dbReference>
<name>M8E647_9BACL</name>
<feature type="signal peptide" evidence="1">
    <location>
        <begin position="1"/>
        <end position="26"/>
    </location>
</feature>
<dbReference type="PANTHER" id="PTHR31157:SF1">
    <property type="entry name" value="SCP DOMAIN-CONTAINING PROTEIN"/>
    <property type="match status" value="1"/>
</dbReference>
<evidence type="ECO:0000259" key="2">
    <source>
        <dbReference type="Pfam" id="PF00188"/>
    </source>
</evidence>
<evidence type="ECO:0000313" key="4">
    <source>
        <dbReference type="Proteomes" id="UP000012081"/>
    </source>
</evidence>
<accession>M8E647</accession>
<dbReference type="Pfam" id="PF00188">
    <property type="entry name" value="CAP"/>
    <property type="match status" value="1"/>
</dbReference>
<organism evidence="3 4">
    <name type="scientific">Brevibacillus borstelensis AK1</name>
    <dbReference type="NCBI Taxonomy" id="1300222"/>
    <lineage>
        <taxon>Bacteria</taxon>
        <taxon>Bacillati</taxon>
        <taxon>Bacillota</taxon>
        <taxon>Bacilli</taxon>
        <taxon>Bacillales</taxon>
        <taxon>Paenibacillaceae</taxon>
        <taxon>Brevibacillus</taxon>
    </lineage>
</organism>
<sequence length="230" mass="25546">MKPFGKSIIAIALGLAVTSMSTSAFAATCPVKNVVNQGQWLPYFMNSQPSQQSQPSNQWNQWNWAFPSNSMQWVELPMQQPVQKPVQQPVQKPVQQPAKAPASNTVNASSQFAREVANLVNQERAKAGLAPLAYDAALEKVALAKAADMDQNNYFDHNSPTYGSPFDMMKRFGVSYMTAGENIAMGQRSAEEVMQQWMNSDGHRKNIMNPNFTKIGVGYQNGYWVQEFTG</sequence>
<dbReference type="InterPro" id="IPR014258">
    <property type="entry name" value="CAP_domain_YkwD-like"/>
</dbReference>
<keyword evidence="1" id="KW-0732">Signal</keyword>
<dbReference type="OrthoDB" id="9783944at2"/>
<feature type="chain" id="PRO_5004095684" description="SCP domain-containing protein" evidence="1">
    <location>
        <begin position="27"/>
        <end position="230"/>
    </location>
</feature>
<dbReference type="CDD" id="cd05379">
    <property type="entry name" value="CAP_bacterial"/>
    <property type="match status" value="1"/>
</dbReference>
<dbReference type="InterPro" id="IPR035940">
    <property type="entry name" value="CAP_sf"/>
</dbReference>
<keyword evidence="4" id="KW-1185">Reference proteome</keyword>
<dbReference type="Proteomes" id="UP000012081">
    <property type="component" value="Unassembled WGS sequence"/>
</dbReference>
<dbReference type="EMBL" id="APBN01000011">
    <property type="protein sequence ID" value="EMT50930.1"/>
    <property type="molecule type" value="Genomic_DNA"/>
</dbReference>
<dbReference type="SUPFAM" id="SSF55797">
    <property type="entry name" value="PR-1-like"/>
    <property type="match status" value="1"/>
</dbReference>
<dbReference type="PANTHER" id="PTHR31157">
    <property type="entry name" value="SCP DOMAIN-CONTAINING PROTEIN"/>
    <property type="match status" value="1"/>
</dbReference>
<comment type="caution">
    <text evidence="3">The sequence shown here is derived from an EMBL/GenBank/DDBJ whole genome shotgun (WGS) entry which is preliminary data.</text>
</comment>
<dbReference type="NCBIfam" id="TIGR02909">
    <property type="entry name" value="spore_YkwD"/>
    <property type="match status" value="1"/>
</dbReference>
<reference evidence="3 4" key="1">
    <citation type="submission" date="2013-03" db="EMBL/GenBank/DDBJ databases">
        <title>Assembly of a new bacterial strain Brevibacillus borstelensis AK1.</title>
        <authorList>
            <person name="Rajan I."/>
            <person name="PoliReddy D."/>
            <person name="Sugumar T."/>
            <person name="Rathinam K."/>
            <person name="Alqarawi S."/>
            <person name="Khalil A.B."/>
            <person name="Sivakumar N."/>
        </authorList>
    </citation>
    <scope>NUCLEOTIDE SEQUENCE [LARGE SCALE GENOMIC DNA]</scope>
    <source>
        <strain evidence="3 4">AK1</strain>
    </source>
</reference>
<dbReference type="STRING" id="1300222.I532_20031"/>
<proteinExistence type="predicted"/>
<dbReference type="AlphaFoldDB" id="M8E647"/>
<evidence type="ECO:0000256" key="1">
    <source>
        <dbReference type="SAM" id="SignalP"/>
    </source>
</evidence>
<feature type="domain" description="SCP" evidence="2">
    <location>
        <begin position="118"/>
        <end position="226"/>
    </location>
</feature>
<dbReference type="InterPro" id="IPR014044">
    <property type="entry name" value="CAP_dom"/>
</dbReference>